<name>A0A1Y6CIV3_9BACT</name>
<accession>A0A1Y6CIV3</accession>
<keyword evidence="2" id="KW-1185">Reference proteome</keyword>
<dbReference type="AlphaFoldDB" id="A0A1Y6CIV3"/>
<evidence type="ECO:0000313" key="2">
    <source>
        <dbReference type="Proteomes" id="UP000192907"/>
    </source>
</evidence>
<proteinExistence type="predicted"/>
<protein>
    <submittedName>
        <fullName evidence="1">Uncharacterized protein</fullName>
    </submittedName>
</protein>
<organism evidence="1 2">
    <name type="scientific">Pseudobacteriovorax antillogorgiicola</name>
    <dbReference type="NCBI Taxonomy" id="1513793"/>
    <lineage>
        <taxon>Bacteria</taxon>
        <taxon>Pseudomonadati</taxon>
        <taxon>Bdellovibrionota</taxon>
        <taxon>Oligoflexia</taxon>
        <taxon>Oligoflexales</taxon>
        <taxon>Pseudobacteriovoracaceae</taxon>
        <taxon>Pseudobacteriovorax</taxon>
    </lineage>
</organism>
<reference evidence="2" key="1">
    <citation type="submission" date="2017-04" db="EMBL/GenBank/DDBJ databases">
        <authorList>
            <person name="Varghese N."/>
            <person name="Submissions S."/>
        </authorList>
    </citation>
    <scope>NUCLEOTIDE SEQUENCE [LARGE SCALE GENOMIC DNA]</scope>
    <source>
        <strain evidence="2">RKEM611</strain>
    </source>
</reference>
<dbReference type="EMBL" id="FWZT01000024">
    <property type="protein sequence ID" value="SMF68747.1"/>
    <property type="molecule type" value="Genomic_DNA"/>
</dbReference>
<gene>
    <name evidence="1" type="ORF">SAMN06296036_12460</name>
</gene>
<dbReference type="Proteomes" id="UP000192907">
    <property type="component" value="Unassembled WGS sequence"/>
</dbReference>
<sequence>MAKGRRIEWQSKNIDHTKKLIKTHLDHVTNEQGTRGRFEAIMRGIREREASSDPKDLLELYVYIMSALVHHKNWGGLSQQQIKKMVTLAYSILQMQDIQPETSTLGFLYGELHMALSQIYRTSGEHFSGAWEQQVSHHVSKKNPPGGESYQALAKAIRAFRLGQVARAYREYLSVETAEISRSQKESAMIGRIRCLRLDQRFDEAKELITQIESGAERSTKFSRELTWEAFCIKASLEQDLEPMIQSVQRKGSHYQAVYIMEAYLWSLAWPQRQWLDRLPKMSTIARNKKLQAKDLGFFMKAVLCLEECLDSSIPLVIRIKALGQMLKDSNQFIAIDRELLFFIASARWLAKSHSPTLAAIVLGEYEGLSSKISRGACLDVLQVADDLLQRNWYLHGESSGD</sequence>
<evidence type="ECO:0000313" key="1">
    <source>
        <dbReference type="EMBL" id="SMF68747.1"/>
    </source>
</evidence>